<dbReference type="Pfam" id="PF00431">
    <property type="entry name" value="CUB"/>
    <property type="match status" value="1"/>
</dbReference>
<evidence type="ECO:0000256" key="1">
    <source>
        <dbReference type="ARBA" id="ARBA00022737"/>
    </source>
</evidence>
<dbReference type="SMART" id="SM00042">
    <property type="entry name" value="CUB"/>
    <property type="match status" value="1"/>
</dbReference>
<keyword evidence="5" id="KW-0472">Membrane</keyword>
<gene>
    <name evidence="7" type="ORF">EB796_000760</name>
</gene>
<comment type="caution">
    <text evidence="3">Lacks conserved residue(s) required for the propagation of feature annotation.</text>
</comment>
<dbReference type="AlphaFoldDB" id="A0A7J7KRZ9"/>
<evidence type="ECO:0000313" key="8">
    <source>
        <dbReference type="Proteomes" id="UP000593567"/>
    </source>
</evidence>
<accession>A0A7J7KRZ9</accession>
<keyword evidence="5" id="KW-0812">Transmembrane</keyword>
<dbReference type="Gene3D" id="2.60.120.290">
    <property type="entry name" value="Spermadhesin, CUB domain"/>
    <property type="match status" value="1"/>
</dbReference>
<keyword evidence="5" id="KW-1133">Transmembrane helix</keyword>
<dbReference type="PANTHER" id="PTHR24251">
    <property type="entry name" value="OVOCHYMASE-RELATED"/>
    <property type="match status" value="1"/>
</dbReference>
<dbReference type="InterPro" id="IPR000859">
    <property type="entry name" value="CUB_dom"/>
</dbReference>
<dbReference type="Proteomes" id="UP000593567">
    <property type="component" value="Unassembled WGS sequence"/>
</dbReference>
<sequence>MAGRNSIQMEESRHGNTSTESDKQSNTFPLKWKIFSGGSLLLILVTLGNVIYLLSASSSYSQQLSVLSEKLEESNTVNTGKCGGSVYVDCSTGQLHTIQTPNYPNAYPNNLQCVWDIEITASEKNSVIKPNYFIRLNITGDIENSTHCRADILQIRLRDEQGPVLASSCGNVSLKDFEINDDISILFKSDSANAHSGVQATVGCFIGNDGRNTYQLSDSDKTFTHWGERYCPLSTSPVFYGTAVGFFKRNTASLVCTEGTLTDSPTDSPSSSPQLIASEFDVGSPVQCTVCLLQRKTTYMQMGSSECTIRQSGWEVVYSGYLVSAIANGTQLSAPICLAVDSISKPNTGASIAAPGAVIGAPVLVSATTDGQPTPCALCAGGS</sequence>
<keyword evidence="8" id="KW-1185">Reference proteome</keyword>
<evidence type="ECO:0000259" key="6">
    <source>
        <dbReference type="PROSITE" id="PS01180"/>
    </source>
</evidence>
<dbReference type="OrthoDB" id="10063988at2759"/>
<feature type="transmembrane region" description="Helical" evidence="5">
    <location>
        <begin position="34"/>
        <end position="54"/>
    </location>
</feature>
<organism evidence="7 8">
    <name type="scientific">Bugula neritina</name>
    <name type="common">Brown bryozoan</name>
    <name type="synonym">Sertularia neritina</name>
    <dbReference type="NCBI Taxonomy" id="10212"/>
    <lineage>
        <taxon>Eukaryota</taxon>
        <taxon>Metazoa</taxon>
        <taxon>Spiralia</taxon>
        <taxon>Lophotrochozoa</taxon>
        <taxon>Bryozoa</taxon>
        <taxon>Gymnolaemata</taxon>
        <taxon>Cheilostomatida</taxon>
        <taxon>Flustrina</taxon>
        <taxon>Buguloidea</taxon>
        <taxon>Bugulidae</taxon>
        <taxon>Bugula</taxon>
    </lineage>
</organism>
<reference evidence="7" key="1">
    <citation type="submission" date="2020-06" db="EMBL/GenBank/DDBJ databases">
        <title>Draft genome of Bugula neritina, a colonial animal packing powerful symbionts and potential medicines.</title>
        <authorList>
            <person name="Rayko M."/>
        </authorList>
    </citation>
    <scope>NUCLEOTIDE SEQUENCE [LARGE SCALE GENOMIC DNA]</scope>
    <source>
        <strain evidence="7">Kwan_BN1</strain>
    </source>
</reference>
<keyword evidence="1" id="KW-0677">Repeat</keyword>
<evidence type="ECO:0000256" key="3">
    <source>
        <dbReference type="PROSITE-ProRule" id="PRU00059"/>
    </source>
</evidence>
<dbReference type="SUPFAM" id="SSF49854">
    <property type="entry name" value="Spermadhesin, CUB domain"/>
    <property type="match status" value="1"/>
</dbReference>
<evidence type="ECO:0000256" key="5">
    <source>
        <dbReference type="SAM" id="Phobius"/>
    </source>
</evidence>
<dbReference type="CDD" id="cd00041">
    <property type="entry name" value="CUB"/>
    <property type="match status" value="1"/>
</dbReference>
<proteinExistence type="predicted"/>
<name>A0A7J7KRZ9_BUGNE</name>
<dbReference type="EMBL" id="VXIV02000093">
    <property type="protein sequence ID" value="KAF6040919.1"/>
    <property type="molecule type" value="Genomic_DNA"/>
</dbReference>
<evidence type="ECO:0000256" key="2">
    <source>
        <dbReference type="ARBA" id="ARBA00023157"/>
    </source>
</evidence>
<evidence type="ECO:0000256" key="4">
    <source>
        <dbReference type="SAM" id="MobiDB-lite"/>
    </source>
</evidence>
<keyword evidence="2" id="KW-1015">Disulfide bond</keyword>
<feature type="domain" description="CUB" evidence="6">
    <location>
        <begin position="82"/>
        <end position="205"/>
    </location>
</feature>
<dbReference type="InterPro" id="IPR035914">
    <property type="entry name" value="Sperma_CUB_dom_sf"/>
</dbReference>
<dbReference type="PROSITE" id="PS01180">
    <property type="entry name" value="CUB"/>
    <property type="match status" value="1"/>
</dbReference>
<feature type="region of interest" description="Disordered" evidence="4">
    <location>
        <begin position="1"/>
        <end position="24"/>
    </location>
</feature>
<comment type="caution">
    <text evidence="7">The sequence shown here is derived from an EMBL/GenBank/DDBJ whole genome shotgun (WGS) entry which is preliminary data.</text>
</comment>
<protein>
    <recommendedName>
        <fullName evidence="6">CUB domain-containing protein</fullName>
    </recommendedName>
</protein>
<evidence type="ECO:0000313" key="7">
    <source>
        <dbReference type="EMBL" id="KAF6040919.1"/>
    </source>
</evidence>